<dbReference type="AlphaFoldDB" id="A0A090L314"/>
<dbReference type="Proteomes" id="UP000035682">
    <property type="component" value="Unplaced"/>
</dbReference>
<keyword evidence="2" id="KW-1185">Reference proteome</keyword>
<dbReference type="RefSeq" id="XP_024503303.1">
    <property type="nucleotide sequence ID" value="XM_024649424.1"/>
</dbReference>
<reference evidence="1 2" key="1">
    <citation type="submission" date="2014-09" db="EMBL/GenBank/DDBJ databases">
        <authorList>
            <person name="Martin A.A."/>
        </authorList>
    </citation>
    <scope>NUCLEOTIDE SEQUENCE</scope>
    <source>
        <strain evidence="2">ED321</strain>
        <strain evidence="1">ED321 Heterogonic</strain>
    </source>
</reference>
<accession>A0A090L314</accession>
<dbReference type="WBParaSite" id="SRAE_1000235800.1">
    <property type="protein sequence ID" value="SRAE_1000235800.1"/>
    <property type="gene ID" value="WBGene00258972"/>
</dbReference>
<dbReference type="GeneID" id="36376467"/>
<sequence length="591" mass="69454">MNDYINQTSIESFETRRQRIANEFYQKVRQAIEENNDNIYINNRIKKITAIETVRNNDEIMNIILRNIPSFKDRLHIQLSCKHFYSLCNNGRSYLPQFEYEKYTKEVLCVKNYNDEFITFLDGTVTFHIPIFNDDILSMLNESKNKVQTFLSLSNALVFSRLPNTYFDFFNGVGSFLNIKVLSLTIEYLNSETIKFFKILSNIKSHTLYLAILNGDRDLNFDLLVSNNDLKISKTIKHMYYQRGRHFLEVVLHLLKSCNIEQLETLEFPHIGKPHNINEENLFLQFLPYVKNIKFNETISKQDYSSQHFKDFFASTTIFKDPKVTLRYQINIRFSDAEFGRYYESLTRNSTRIDNESTRQNIEAGYISITNLCLGNILFYDTNSKLSDEELSAFANDLLKMKNLKTIQTRFLTFSSPNHFTYFCRSLNRNIENIKLEKCSYMSIHHLEEIARNCKYVKNLILEEVTSETITLNSINLLFKNLIGLQINFDSCYDVSKIINDLTKRDEDGVLKVAWSQLHFLNINCAYPKSNERYILQQLAKNTPRKCGQLLIQYLKPSICVKEYVLRIIMQRSTLSCTKFKSSFAKTYLLG</sequence>
<name>A0A090L314_STRRB</name>
<dbReference type="WormBase" id="SRAE_1000235800">
    <property type="protein sequence ID" value="SRP01885"/>
    <property type="gene ID" value="WBGene00258972"/>
</dbReference>
<reference evidence="3" key="2">
    <citation type="submission" date="2020-12" db="UniProtKB">
        <authorList>
            <consortium name="WormBaseParasite"/>
        </authorList>
    </citation>
    <scope>IDENTIFICATION</scope>
</reference>
<dbReference type="EMBL" id="LN609528">
    <property type="protein sequence ID" value="CEF64102.1"/>
    <property type="molecule type" value="Genomic_DNA"/>
</dbReference>
<proteinExistence type="predicted"/>
<evidence type="ECO:0000313" key="3">
    <source>
        <dbReference type="WBParaSite" id="SRAE_1000235800.1"/>
    </source>
</evidence>
<organism evidence="1">
    <name type="scientific">Strongyloides ratti</name>
    <name type="common">Parasitic roundworm</name>
    <dbReference type="NCBI Taxonomy" id="34506"/>
    <lineage>
        <taxon>Eukaryota</taxon>
        <taxon>Metazoa</taxon>
        <taxon>Ecdysozoa</taxon>
        <taxon>Nematoda</taxon>
        <taxon>Chromadorea</taxon>
        <taxon>Rhabditida</taxon>
        <taxon>Tylenchina</taxon>
        <taxon>Panagrolaimomorpha</taxon>
        <taxon>Strongyloidoidea</taxon>
        <taxon>Strongyloididae</taxon>
        <taxon>Strongyloides</taxon>
    </lineage>
</organism>
<gene>
    <name evidence="1 3 4" type="ORF">SRAE_1000235800</name>
</gene>
<evidence type="ECO:0000313" key="2">
    <source>
        <dbReference type="Proteomes" id="UP000035682"/>
    </source>
</evidence>
<evidence type="ECO:0000313" key="1">
    <source>
        <dbReference type="EMBL" id="CEF64102.1"/>
    </source>
</evidence>
<protein>
    <submittedName>
        <fullName evidence="3">F-box domain-containing protein</fullName>
    </submittedName>
</protein>
<evidence type="ECO:0000313" key="4">
    <source>
        <dbReference type="WormBase" id="SRAE_1000235800"/>
    </source>
</evidence>
<dbReference type="OrthoDB" id="550575at2759"/>
<dbReference type="CTD" id="36376467"/>